<organism evidence="2">
    <name type="scientific">Arundo donax</name>
    <name type="common">Giant reed</name>
    <name type="synonym">Donax arundinaceus</name>
    <dbReference type="NCBI Taxonomy" id="35708"/>
    <lineage>
        <taxon>Eukaryota</taxon>
        <taxon>Viridiplantae</taxon>
        <taxon>Streptophyta</taxon>
        <taxon>Embryophyta</taxon>
        <taxon>Tracheophyta</taxon>
        <taxon>Spermatophyta</taxon>
        <taxon>Magnoliopsida</taxon>
        <taxon>Liliopsida</taxon>
        <taxon>Poales</taxon>
        <taxon>Poaceae</taxon>
        <taxon>PACMAD clade</taxon>
        <taxon>Arundinoideae</taxon>
        <taxon>Arundineae</taxon>
        <taxon>Arundo</taxon>
    </lineage>
</organism>
<dbReference type="EMBL" id="GBRH01198493">
    <property type="protein sequence ID" value="JAD99402.1"/>
    <property type="molecule type" value="Transcribed_RNA"/>
</dbReference>
<feature type="compositionally biased region" description="Basic and acidic residues" evidence="1">
    <location>
        <begin position="91"/>
        <end position="105"/>
    </location>
</feature>
<feature type="compositionally biased region" description="Basic residues" evidence="1">
    <location>
        <begin position="1"/>
        <end position="10"/>
    </location>
</feature>
<feature type="region of interest" description="Disordered" evidence="1">
    <location>
        <begin position="1"/>
        <end position="212"/>
    </location>
</feature>
<feature type="compositionally biased region" description="Basic and acidic residues" evidence="1">
    <location>
        <begin position="196"/>
        <end position="212"/>
    </location>
</feature>
<reference evidence="2" key="2">
    <citation type="journal article" date="2015" name="Data Brief">
        <title>Shoot transcriptome of the giant reed, Arundo donax.</title>
        <authorList>
            <person name="Barrero R.A."/>
            <person name="Guerrero F.D."/>
            <person name="Moolhuijzen P."/>
            <person name="Goolsby J.A."/>
            <person name="Tidwell J."/>
            <person name="Bellgard S.E."/>
            <person name="Bellgard M.I."/>
        </authorList>
    </citation>
    <scope>NUCLEOTIDE SEQUENCE</scope>
    <source>
        <tissue evidence="2">Shoot tissue taken approximately 20 cm above the soil surface</tissue>
    </source>
</reference>
<feature type="compositionally biased region" description="Basic and acidic residues" evidence="1">
    <location>
        <begin position="152"/>
        <end position="162"/>
    </location>
</feature>
<evidence type="ECO:0000313" key="2">
    <source>
        <dbReference type="EMBL" id="JAD99402.1"/>
    </source>
</evidence>
<reference evidence="2" key="1">
    <citation type="submission" date="2014-09" db="EMBL/GenBank/DDBJ databases">
        <authorList>
            <person name="Magalhaes I.L.F."/>
            <person name="Oliveira U."/>
            <person name="Santos F.R."/>
            <person name="Vidigal T.H.D.A."/>
            <person name="Brescovit A.D."/>
            <person name="Santos A.J."/>
        </authorList>
    </citation>
    <scope>NUCLEOTIDE SEQUENCE</scope>
    <source>
        <tissue evidence="2">Shoot tissue taken approximately 20 cm above the soil surface</tissue>
    </source>
</reference>
<feature type="compositionally biased region" description="Low complexity" evidence="1">
    <location>
        <begin position="120"/>
        <end position="136"/>
    </location>
</feature>
<accession>A0A0A9ETP8</accession>
<feature type="compositionally biased region" description="Basic residues" evidence="1">
    <location>
        <begin position="65"/>
        <end position="90"/>
    </location>
</feature>
<proteinExistence type="predicted"/>
<dbReference type="AlphaFoldDB" id="A0A0A9ETP8"/>
<protein>
    <submittedName>
        <fullName evidence="2">Uncharacterized protein</fullName>
    </submittedName>
</protein>
<sequence>MQREHQRRAGQHGAVARHRGEAPQDLQHPVPLRARVQPARRRRRPLPRRAAERHRHAPGAPQARPGRRLGGPRRRHRAARRAVRGPHRRSQVPDHERGQRRQGEPRRRRRQRFRRRAVDGVACRAARAPAEAGGRPPDNHLRHAGGGPGRRIVGESSREVPEPKIGQRALASGEHIQGPSVRQKPQLGSRQAHQSARHDARIQSHHRRETES</sequence>
<evidence type="ECO:0000256" key="1">
    <source>
        <dbReference type="SAM" id="MobiDB-lite"/>
    </source>
</evidence>
<name>A0A0A9ETP8_ARUDO</name>
<feature type="compositionally biased region" description="Basic residues" evidence="1">
    <location>
        <begin position="106"/>
        <end position="115"/>
    </location>
</feature>
<feature type="compositionally biased region" description="Basic residues" evidence="1">
    <location>
        <begin position="38"/>
        <end position="57"/>
    </location>
</feature>